<evidence type="ECO:0000256" key="2">
    <source>
        <dbReference type="ARBA" id="ARBA00022741"/>
    </source>
</evidence>
<name>A0A6B0YRX3_9CHLR</name>
<comment type="caution">
    <text evidence="5">The sequence shown here is derived from an EMBL/GenBank/DDBJ whole genome shotgun (WGS) entry which is preliminary data.</text>
</comment>
<dbReference type="InterPro" id="IPR008995">
    <property type="entry name" value="Mo/tungstate-bd_C_term_dom"/>
</dbReference>
<evidence type="ECO:0000259" key="4">
    <source>
        <dbReference type="PROSITE" id="PS50893"/>
    </source>
</evidence>
<proteinExistence type="predicted"/>
<accession>A0A6B0YRX3</accession>
<dbReference type="AlphaFoldDB" id="A0A6B0YRX3"/>
<dbReference type="SUPFAM" id="SSF50331">
    <property type="entry name" value="MOP-like"/>
    <property type="match status" value="1"/>
</dbReference>
<organism evidence="5">
    <name type="scientific">Caldilineaceae bacterium SB0664_bin_27</name>
    <dbReference type="NCBI Taxonomy" id="2605260"/>
    <lineage>
        <taxon>Bacteria</taxon>
        <taxon>Bacillati</taxon>
        <taxon>Chloroflexota</taxon>
        <taxon>Caldilineae</taxon>
        <taxon>Caldilineales</taxon>
        <taxon>Caldilineaceae</taxon>
    </lineage>
</organism>
<feature type="domain" description="ABC transporter" evidence="4">
    <location>
        <begin position="4"/>
        <end position="266"/>
    </location>
</feature>
<dbReference type="InterPro" id="IPR047641">
    <property type="entry name" value="ABC_transpr_MalK/UgpC-like"/>
</dbReference>
<dbReference type="Gene3D" id="2.40.50.100">
    <property type="match status" value="1"/>
</dbReference>
<dbReference type="GO" id="GO:0016887">
    <property type="term" value="F:ATP hydrolysis activity"/>
    <property type="evidence" value="ECO:0007669"/>
    <property type="project" value="InterPro"/>
</dbReference>
<dbReference type="InterPro" id="IPR003439">
    <property type="entry name" value="ABC_transporter-like_ATP-bd"/>
</dbReference>
<dbReference type="InterPro" id="IPR027417">
    <property type="entry name" value="P-loop_NTPase"/>
</dbReference>
<dbReference type="Gene3D" id="2.40.50.140">
    <property type="entry name" value="Nucleic acid-binding proteins"/>
    <property type="match status" value="1"/>
</dbReference>
<evidence type="ECO:0000256" key="3">
    <source>
        <dbReference type="ARBA" id="ARBA00022840"/>
    </source>
</evidence>
<protein>
    <submittedName>
        <fullName evidence="5">ABC transporter ATP-binding protein</fullName>
    </submittedName>
</protein>
<gene>
    <name evidence="5" type="ORF">F4Y42_10345</name>
</gene>
<dbReference type="InterPro" id="IPR017871">
    <property type="entry name" value="ABC_transporter-like_CS"/>
</dbReference>
<dbReference type="InterPro" id="IPR012340">
    <property type="entry name" value="NA-bd_OB-fold"/>
</dbReference>
<evidence type="ECO:0000313" key="5">
    <source>
        <dbReference type="EMBL" id="MXY93834.1"/>
    </source>
</evidence>
<keyword evidence="2" id="KW-0547">Nucleotide-binding</keyword>
<evidence type="ECO:0000256" key="1">
    <source>
        <dbReference type="ARBA" id="ARBA00022448"/>
    </source>
</evidence>
<sequence>MATIRLNNVTKEFGVPVGSSKGSVIPWMGSSRPEVREGEDEAPDRVLALDHVDLTVPDGKTMAVVGPSGCGKSTLLRVVSGLEADHSGDLFYDDQNMMDVPPRDRFIGMVFQNYALYPHFEGHGNLSFFFRMRKAPDEETEERIRITSEIMGIGFNSLLQRKPGTLSGGQQQRVAIARAIVRRPRVFLFDEPLSNLDAKLRSKTRVEIKRLLRRFSITALYVTHDQTEAMALGDLVAVMRAGRIEQVGPFDEVRRQPANTYVAGFLGTPPMSLLPGAVVDQGGIVAGQGLRFVPQASRLEALRSGQRVTVGIPAESTRVVVDEGLSEADEGGSSSPANAWLGTVESVEPDYGRQIQFIGFRSGEHSLLAQADVRERIALGERISVQFEDSGLHFFDDESGKRIA</sequence>
<keyword evidence="1" id="KW-0813">Transport</keyword>
<dbReference type="GO" id="GO:0055052">
    <property type="term" value="C:ATP-binding cassette (ABC) transporter complex, substrate-binding subunit-containing"/>
    <property type="evidence" value="ECO:0007669"/>
    <property type="project" value="TreeGrafter"/>
</dbReference>
<dbReference type="FunFam" id="3.40.50.300:FF:000042">
    <property type="entry name" value="Maltose/maltodextrin ABC transporter, ATP-binding protein"/>
    <property type="match status" value="1"/>
</dbReference>
<dbReference type="PROSITE" id="PS50893">
    <property type="entry name" value="ABC_TRANSPORTER_2"/>
    <property type="match status" value="1"/>
</dbReference>
<dbReference type="InterPro" id="IPR003593">
    <property type="entry name" value="AAA+_ATPase"/>
</dbReference>
<dbReference type="SUPFAM" id="SSF52540">
    <property type="entry name" value="P-loop containing nucleoside triphosphate hydrolases"/>
    <property type="match status" value="1"/>
</dbReference>
<keyword evidence="3 5" id="KW-0067">ATP-binding</keyword>
<dbReference type="SMART" id="SM00382">
    <property type="entry name" value="AAA"/>
    <property type="match status" value="1"/>
</dbReference>
<dbReference type="PANTHER" id="PTHR43875:SF1">
    <property type="entry name" value="OSMOPROTECTIVE COMPOUNDS UPTAKE ATP-BINDING PROTEIN GGTA"/>
    <property type="match status" value="1"/>
</dbReference>
<dbReference type="GO" id="GO:0140359">
    <property type="term" value="F:ABC-type transporter activity"/>
    <property type="evidence" value="ECO:0007669"/>
    <property type="project" value="UniProtKB-ARBA"/>
</dbReference>
<dbReference type="PROSITE" id="PS00211">
    <property type="entry name" value="ABC_TRANSPORTER_1"/>
    <property type="match status" value="1"/>
</dbReference>
<reference evidence="5" key="1">
    <citation type="submission" date="2019-09" db="EMBL/GenBank/DDBJ databases">
        <title>Characterisation of the sponge microbiome using genome-centric metagenomics.</title>
        <authorList>
            <person name="Engelberts J.P."/>
            <person name="Robbins S.J."/>
            <person name="De Goeij J.M."/>
            <person name="Aranda M."/>
            <person name="Bell S.C."/>
            <person name="Webster N.S."/>
        </authorList>
    </citation>
    <scope>NUCLEOTIDE SEQUENCE</scope>
    <source>
        <strain evidence="5">SB0664_bin_27</strain>
    </source>
</reference>
<dbReference type="Pfam" id="PF00005">
    <property type="entry name" value="ABC_tran"/>
    <property type="match status" value="1"/>
</dbReference>
<dbReference type="EMBL" id="VXRG01000087">
    <property type="protein sequence ID" value="MXY93834.1"/>
    <property type="molecule type" value="Genomic_DNA"/>
</dbReference>
<dbReference type="PANTHER" id="PTHR43875">
    <property type="entry name" value="MALTODEXTRIN IMPORT ATP-BINDING PROTEIN MSMX"/>
    <property type="match status" value="1"/>
</dbReference>
<dbReference type="GO" id="GO:0005524">
    <property type="term" value="F:ATP binding"/>
    <property type="evidence" value="ECO:0007669"/>
    <property type="project" value="UniProtKB-KW"/>
</dbReference>
<dbReference type="Gene3D" id="3.40.50.300">
    <property type="entry name" value="P-loop containing nucleotide triphosphate hydrolases"/>
    <property type="match status" value="1"/>
</dbReference>